<proteinExistence type="inferred from homology"/>
<comment type="similarity">
    <text evidence="1">Belongs to the helicase family. RecQ subfamily.</text>
</comment>
<accession>A0A9X0DEP7</accession>
<dbReference type="PROSITE" id="PS51194">
    <property type="entry name" value="HELICASE_CTER"/>
    <property type="match status" value="1"/>
</dbReference>
<comment type="catalytic activity">
    <reaction evidence="2">
        <text>Couples ATP hydrolysis with the unwinding of duplex DNA by translocating in the 3'-5' direction.</text>
        <dbReference type="EC" id="5.6.2.4"/>
    </reaction>
</comment>
<dbReference type="EC" id="5.6.2.4" evidence="3"/>
<evidence type="ECO:0000256" key="3">
    <source>
        <dbReference type="ARBA" id="ARBA00034808"/>
    </source>
</evidence>
<sequence length="352" mass="41214">NGKSLSYLLTSSLITFKITIVIIPLIVLKADILNRAKSFNIPCSVWEENREFKNLTLISIESIIKESFIVKLIELINEKKIDRFIIDKCHLLITSSHYRNIMFRFRSLLLTKCQFVFLTSTLPLSIEKQLMNHLSLQNISIIRAPSTRNNIVYKAKIFDSFNIENQFTEVRTYIEDFKITSFLNNKDKIIIFGPSKKDVNSLSSFLNCSFYHSDLGLLEQNRVLNDFFNVFNDFNRIIVSTSGLEEGIDYSSVRLVIYFKFCWSFIGFLQGSSRGGRDLRPSESCFFYNKSEENDKPSDFDSDRTELRKYLRESICRRKVIDLYLDNNITEECLPFQEMCDLCTEREELKNM</sequence>
<gene>
    <name evidence="7" type="ORF">OCU04_009881</name>
</gene>
<feature type="domain" description="Helicase ATP-binding" evidence="5">
    <location>
        <begin position="1"/>
        <end position="140"/>
    </location>
</feature>
<keyword evidence="4" id="KW-0812">Transmembrane</keyword>
<dbReference type="InterPro" id="IPR001650">
    <property type="entry name" value="Helicase_C-like"/>
</dbReference>
<reference evidence="7" key="1">
    <citation type="submission" date="2022-11" db="EMBL/GenBank/DDBJ databases">
        <title>Genome Resource of Sclerotinia nivalis Strain SnTB1, a Plant Pathogen Isolated from American Ginseng.</title>
        <authorList>
            <person name="Fan S."/>
        </authorList>
    </citation>
    <scope>NUCLEOTIDE SEQUENCE</scope>
    <source>
        <strain evidence="7">SnTB1</strain>
    </source>
</reference>
<evidence type="ECO:0000256" key="2">
    <source>
        <dbReference type="ARBA" id="ARBA00034617"/>
    </source>
</evidence>
<evidence type="ECO:0000256" key="1">
    <source>
        <dbReference type="ARBA" id="ARBA00005446"/>
    </source>
</evidence>
<evidence type="ECO:0000313" key="8">
    <source>
        <dbReference type="Proteomes" id="UP001152300"/>
    </source>
</evidence>
<dbReference type="Proteomes" id="UP001152300">
    <property type="component" value="Unassembled WGS sequence"/>
</dbReference>
<dbReference type="AlphaFoldDB" id="A0A9X0DEP7"/>
<protein>
    <recommendedName>
        <fullName evidence="3">DNA 3'-5' helicase</fullName>
        <ecNumber evidence="3">5.6.2.4</ecNumber>
    </recommendedName>
</protein>
<dbReference type="Gene3D" id="3.40.50.300">
    <property type="entry name" value="P-loop containing nucleotide triphosphate hydrolases"/>
    <property type="match status" value="2"/>
</dbReference>
<name>A0A9X0DEP7_9HELO</name>
<evidence type="ECO:0000256" key="4">
    <source>
        <dbReference type="SAM" id="Phobius"/>
    </source>
</evidence>
<evidence type="ECO:0000259" key="6">
    <source>
        <dbReference type="PROSITE" id="PS51194"/>
    </source>
</evidence>
<evidence type="ECO:0000259" key="5">
    <source>
        <dbReference type="PROSITE" id="PS51192"/>
    </source>
</evidence>
<dbReference type="OrthoDB" id="3443727at2759"/>
<dbReference type="InterPro" id="IPR027417">
    <property type="entry name" value="P-loop_NTPase"/>
</dbReference>
<evidence type="ECO:0000313" key="7">
    <source>
        <dbReference type="EMBL" id="KAJ8060796.1"/>
    </source>
</evidence>
<feature type="domain" description="Helicase C-terminal" evidence="6">
    <location>
        <begin position="178"/>
        <end position="329"/>
    </location>
</feature>
<dbReference type="Pfam" id="PF00271">
    <property type="entry name" value="Helicase_C"/>
    <property type="match status" value="1"/>
</dbReference>
<keyword evidence="4" id="KW-0472">Membrane</keyword>
<comment type="caution">
    <text evidence="7">The sequence shown here is derived from an EMBL/GenBank/DDBJ whole genome shotgun (WGS) entry which is preliminary data.</text>
</comment>
<dbReference type="GO" id="GO:0005694">
    <property type="term" value="C:chromosome"/>
    <property type="evidence" value="ECO:0007669"/>
    <property type="project" value="TreeGrafter"/>
</dbReference>
<organism evidence="7 8">
    <name type="scientific">Sclerotinia nivalis</name>
    <dbReference type="NCBI Taxonomy" id="352851"/>
    <lineage>
        <taxon>Eukaryota</taxon>
        <taxon>Fungi</taxon>
        <taxon>Dikarya</taxon>
        <taxon>Ascomycota</taxon>
        <taxon>Pezizomycotina</taxon>
        <taxon>Leotiomycetes</taxon>
        <taxon>Helotiales</taxon>
        <taxon>Sclerotiniaceae</taxon>
        <taxon>Sclerotinia</taxon>
    </lineage>
</organism>
<dbReference type="InterPro" id="IPR014001">
    <property type="entry name" value="Helicase_ATP-bd"/>
</dbReference>
<dbReference type="PANTHER" id="PTHR13710">
    <property type="entry name" value="DNA HELICASE RECQ FAMILY MEMBER"/>
    <property type="match status" value="1"/>
</dbReference>
<dbReference type="SMART" id="SM00490">
    <property type="entry name" value="HELICc"/>
    <property type="match status" value="1"/>
</dbReference>
<dbReference type="GO" id="GO:0005737">
    <property type="term" value="C:cytoplasm"/>
    <property type="evidence" value="ECO:0007669"/>
    <property type="project" value="TreeGrafter"/>
</dbReference>
<dbReference type="EMBL" id="JAPEIS010000012">
    <property type="protein sequence ID" value="KAJ8060796.1"/>
    <property type="molecule type" value="Genomic_DNA"/>
</dbReference>
<keyword evidence="8" id="KW-1185">Reference proteome</keyword>
<dbReference type="PANTHER" id="PTHR13710:SF154">
    <property type="entry name" value="RECQ HELICASE, PUTATIVE (AFU_ORTHOLOGUE AFUA_6G14720)-RELATED"/>
    <property type="match status" value="1"/>
</dbReference>
<dbReference type="GO" id="GO:0000724">
    <property type="term" value="P:double-strand break repair via homologous recombination"/>
    <property type="evidence" value="ECO:0007669"/>
    <property type="project" value="TreeGrafter"/>
</dbReference>
<feature type="non-terminal residue" evidence="7">
    <location>
        <position position="1"/>
    </location>
</feature>
<keyword evidence="4" id="KW-1133">Transmembrane helix</keyword>
<feature type="transmembrane region" description="Helical" evidence="4">
    <location>
        <begin position="6"/>
        <end position="28"/>
    </location>
</feature>
<dbReference type="PROSITE" id="PS51192">
    <property type="entry name" value="HELICASE_ATP_BIND_1"/>
    <property type="match status" value="1"/>
</dbReference>
<dbReference type="GO" id="GO:0009378">
    <property type="term" value="F:four-way junction helicase activity"/>
    <property type="evidence" value="ECO:0007669"/>
    <property type="project" value="TreeGrafter"/>
</dbReference>
<dbReference type="SUPFAM" id="SSF52540">
    <property type="entry name" value="P-loop containing nucleoside triphosphate hydrolases"/>
    <property type="match status" value="1"/>
</dbReference>
<dbReference type="GO" id="GO:0043138">
    <property type="term" value="F:3'-5' DNA helicase activity"/>
    <property type="evidence" value="ECO:0007669"/>
    <property type="project" value="UniProtKB-EC"/>
</dbReference>